<evidence type="ECO:0000313" key="8">
    <source>
        <dbReference type="EMBL" id="RVW71907.1"/>
    </source>
</evidence>
<evidence type="ECO:0000256" key="3">
    <source>
        <dbReference type="ARBA" id="ARBA00023125"/>
    </source>
</evidence>
<dbReference type="AlphaFoldDB" id="A0A438GI94"/>
<dbReference type="SMART" id="SM01019">
    <property type="entry name" value="B3"/>
    <property type="match status" value="1"/>
</dbReference>
<dbReference type="Gramene" id="Vitis07g01269.t01">
    <property type="protein sequence ID" value="Vitis07g01269.t01.CDS"/>
    <property type="gene ID" value="Vitis07g01269"/>
</dbReference>
<dbReference type="SUPFAM" id="SSF101936">
    <property type="entry name" value="DNA-binding pseudobarrel domain"/>
    <property type="match status" value="1"/>
</dbReference>
<dbReference type="PANTHER" id="PTHR31140:SF139">
    <property type="entry name" value="B3 DOMAIN-CONTAINING PROTEIN OS02G0455900-RELATED"/>
    <property type="match status" value="1"/>
</dbReference>
<keyword evidence="4" id="KW-0804">Transcription</keyword>
<comment type="caution">
    <text evidence="8">The sequence shown here is derived from an EMBL/GenBank/DDBJ whole genome shotgun (WGS) entry which is preliminary data.</text>
</comment>
<reference evidence="8 9" key="1">
    <citation type="journal article" date="2018" name="PLoS Genet.">
        <title>Population sequencing reveals clonal diversity and ancestral inbreeding in the grapevine cultivar Chardonnay.</title>
        <authorList>
            <person name="Roach M.J."/>
            <person name="Johnson D.L."/>
            <person name="Bohlmann J."/>
            <person name="van Vuuren H.J."/>
            <person name="Jones S.J."/>
            <person name="Pretorius I.S."/>
            <person name="Schmidt S.A."/>
            <person name="Borneman A.R."/>
        </authorList>
    </citation>
    <scope>NUCLEOTIDE SEQUENCE [LARGE SCALE GENOMIC DNA]</scope>
    <source>
        <strain evidence="9">cv. Chardonnay</strain>
        <tissue evidence="8">Leaf</tissue>
    </source>
</reference>
<dbReference type="InterPro" id="IPR015300">
    <property type="entry name" value="DNA-bd_pseudobarrel_sf"/>
</dbReference>
<keyword evidence="5" id="KW-0539">Nucleus</keyword>
<dbReference type="GO" id="GO:0003700">
    <property type="term" value="F:DNA-binding transcription factor activity"/>
    <property type="evidence" value="ECO:0007669"/>
    <property type="project" value="InterPro"/>
</dbReference>
<sequence>MSKKRKSASFPDEETKKKMKLDISSSSGSISDVKQEEDGSEEGVIDPPASAVVDSQGSLSPLMENKPRNFDDKDFSFGSVPASNHDHDSETKKTGSSSSSLTESASSSSINERTLIYKKSLTRDDVFYCRLMIPLEYGREFLPEPEKHEGRYGIIEISVMDHERQIWEMEAAFDELSSSYMFWLNWDKYVKKYELEPDDVIFFYDDPTIEHLFIEYEKRSATAIPKRQLEAI</sequence>
<feature type="compositionally biased region" description="Basic and acidic residues" evidence="6">
    <location>
        <begin position="84"/>
        <end position="93"/>
    </location>
</feature>
<accession>A0A438GI94</accession>
<evidence type="ECO:0000259" key="7">
    <source>
        <dbReference type="SMART" id="SM01019"/>
    </source>
</evidence>
<feature type="compositionally biased region" description="Basic and acidic residues" evidence="6">
    <location>
        <begin position="65"/>
        <end position="75"/>
    </location>
</feature>
<organism evidence="8 9">
    <name type="scientific">Vitis vinifera</name>
    <name type="common">Grape</name>
    <dbReference type="NCBI Taxonomy" id="29760"/>
    <lineage>
        <taxon>Eukaryota</taxon>
        <taxon>Viridiplantae</taxon>
        <taxon>Streptophyta</taxon>
        <taxon>Embryophyta</taxon>
        <taxon>Tracheophyta</taxon>
        <taxon>Spermatophyta</taxon>
        <taxon>Magnoliopsida</taxon>
        <taxon>eudicotyledons</taxon>
        <taxon>Gunneridae</taxon>
        <taxon>Pentapetalae</taxon>
        <taxon>rosids</taxon>
        <taxon>Vitales</taxon>
        <taxon>Vitaceae</taxon>
        <taxon>Viteae</taxon>
        <taxon>Vitis</taxon>
    </lineage>
</organism>
<gene>
    <name evidence="8" type="ORF">CK203_058413</name>
</gene>
<keyword evidence="3" id="KW-0238">DNA-binding</keyword>
<dbReference type="GO" id="GO:0005634">
    <property type="term" value="C:nucleus"/>
    <property type="evidence" value="ECO:0007669"/>
    <property type="project" value="UniProtKB-SubCell"/>
</dbReference>
<dbReference type="EMBL" id="QGNW01000427">
    <property type="protein sequence ID" value="RVW71907.1"/>
    <property type="molecule type" value="Genomic_DNA"/>
</dbReference>
<evidence type="ECO:0000256" key="6">
    <source>
        <dbReference type="SAM" id="MobiDB-lite"/>
    </source>
</evidence>
<keyword evidence="2" id="KW-0805">Transcription regulation</keyword>
<dbReference type="Gene3D" id="2.40.330.10">
    <property type="entry name" value="DNA-binding pseudobarrel domain"/>
    <property type="match status" value="1"/>
</dbReference>
<dbReference type="OrthoDB" id="1775980at2759"/>
<feature type="compositionally biased region" description="Low complexity" evidence="6">
    <location>
        <begin position="94"/>
        <end position="105"/>
    </location>
</feature>
<evidence type="ECO:0000256" key="5">
    <source>
        <dbReference type="ARBA" id="ARBA00023242"/>
    </source>
</evidence>
<dbReference type="InterPro" id="IPR044800">
    <property type="entry name" value="LEC2-like"/>
</dbReference>
<evidence type="ECO:0000313" key="9">
    <source>
        <dbReference type="Proteomes" id="UP000288805"/>
    </source>
</evidence>
<dbReference type="Proteomes" id="UP000288805">
    <property type="component" value="Unassembled WGS sequence"/>
</dbReference>
<dbReference type="InterPro" id="IPR003340">
    <property type="entry name" value="B3_DNA-bd"/>
</dbReference>
<feature type="domain" description="TF-B3" evidence="7">
    <location>
        <begin position="117"/>
        <end position="217"/>
    </location>
</feature>
<evidence type="ECO:0000256" key="2">
    <source>
        <dbReference type="ARBA" id="ARBA00023015"/>
    </source>
</evidence>
<evidence type="ECO:0000256" key="4">
    <source>
        <dbReference type="ARBA" id="ARBA00023163"/>
    </source>
</evidence>
<comment type="subcellular location">
    <subcellularLocation>
        <location evidence="1">Nucleus</location>
    </subcellularLocation>
</comment>
<evidence type="ECO:0000256" key="1">
    <source>
        <dbReference type="ARBA" id="ARBA00004123"/>
    </source>
</evidence>
<dbReference type="PANTHER" id="PTHR31140">
    <property type="entry name" value="B3 DOMAIN-CONTAINING TRANSCRIPTION FACTOR ABI3"/>
    <property type="match status" value="1"/>
</dbReference>
<feature type="region of interest" description="Disordered" evidence="6">
    <location>
        <begin position="1"/>
        <end position="105"/>
    </location>
</feature>
<protein>
    <recommendedName>
        <fullName evidence="7">TF-B3 domain-containing protein</fullName>
    </recommendedName>
</protein>
<proteinExistence type="predicted"/>
<dbReference type="CDD" id="cd10017">
    <property type="entry name" value="B3_DNA"/>
    <property type="match status" value="1"/>
</dbReference>
<name>A0A438GI94_VITVI</name>
<dbReference type="GO" id="GO:0003677">
    <property type="term" value="F:DNA binding"/>
    <property type="evidence" value="ECO:0007669"/>
    <property type="project" value="UniProtKB-KW"/>
</dbReference>